<dbReference type="InterPro" id="IPR036188">
    <property type="entry name" value="FAD/NAD-bd_sf"/>
</dbReference>
<feature type="compositionally biased region" description="Low complexity" evidence="1">
    <location>
        <begin position="424"/>
        <end position="433"/>
    </location>
</feature>
<evidence type="ECO:0000256" key="2">
    <source>
        <dbReference type="SAM" id="Phobius"/>
    </source>
</evidence>
<dbReference type="PANTHER" id="PTHR42923:SF17">
    <property type="entry name" value="AMINE OXIDASE DOMAIN-CONTAINING PROTEIN"/>
    <property type="match status" value="1"/>
</dbReference>
<keyword evidence="2" id="KW-0472">Membrane</keyword>
<protein>
    <submittedName>
        <fullName evidence="3">FAD/NAD(P)-binding domain-containing protein</fullName>
    </submittedName>
</protein>
<dbReference type="PANTHER" id="PTHR42923">
    <property type="entry name" value="PROTOPORPHYRINOGEN OXIDASE"/>
    <property type="match status" value="1"/>
</dbReference>
<feature type="transmembrane region" description="Helical" evidence="2">
    <location>
        <begin position="36"/>
        <end position="54"/>
    </location>
</feature>
<gene>
    <name evidence="3" type="ORF">CALVIDRAFT_219308</name>
</gene>
<dbReference type="EMBL" id="KV417268">
    <property type="protein sequence ID" value="KZP00968.1"/>
    <property type="molecule type" value="Genomic_DNA"/>
</dbReference>
<dbReference type="InterPro" id="IPR050464">
    <property type="entry name" value="Zeta_carotene_desat/Oxidored"/>
</dbReference>
<feature type="compositionally biased region" description="Low complexity" evidence="1">
    <location>
        <begin position="1"/>
        <end position="29"/>
    </location>
</feature>
<dbReference type="SUPFAM" id="SSF51905">
    <property type="entry name" value="FAD/NAD(P)-binding domain"/>
    <property type="match status" value="1"/>
</dbReference>
<accession>A0A167RJ56</accession>
<name>A0A167RJ56_CALVF</name>
<dbReference type="GO" id="GO:0016491">
    <property type="term" value="F:oxidoreductase activity"/>
    <property type="evidence" value="ECO:0007669"/>
    <property type="project" value="TreeGrafter"/>
</dbReference>
<dbReference type="Pfam" id="PF13450">
    <property type="entry name" value="NAD_binding_8"/>
    <property type="match status" value="1"/>
</dbReference>
<evidence type="ECO:0000313" key="3">
    <source>
        <dbReference type="EMBL" id="KZP00968.1"/>
    </source>
</evidence>
<dbReference type="AlphaFoldDB" id="A0A167RJ56"/>
<evidence type="ECO:0000256" key="1">
    <source>
        <dbReference type="SAM" id="MobiDB-lite"/>
    </source>
</evidence>
<feature type="transmembrane region" description="Helical" evidence="2">
    <location>
        <begin position="201"/>
        <end position="226"/>
    </location>
</feature>
<keyword evidence="2" id="KW-1133">Transmembrane helix</keyword>
<feature type="region of interest" description="Disordered" evidence="1">
    <location>
        <begin position="1"/>
        <end position="30"/>
    </location>
</feature>
<keyword evidence="2" id="KW-0812">Transmembrane</keyword>
<evidence type="ECO:0000313" key="4">
    <source>
        <dbReference type="Proteomes" id="UP000076738"/>
    </source>
</evidence>
<proteinExistence type="predicted"/>
<feature type="region of interest" description="Disordered" evidence="1">
    <location>
        <begin position="424"/>
        <end position="444"/>
    </location>
</feature>
<organism evidence="3 4">
    <name type="scientific">Calocera viscosa (strain TUFC12733)</name>
    <dbReference type="NCBI Taxonomy" id="1330018"/>
    <lineage>
        <taxon>Eukaryota</taxon>
        <taxon>Fungi</taxon>
        <taxon>Dikarya</taxon>
        <taxon>Basidiomycota</taxon>
        <taxon>Agaricomycotina</taxon>
        <taxon>Dacrymycetes</taxon>
        <taxon>Dacrymycetales</taxon>
        <taxon>Dacrymycetaceae</taxon>
        <taxon>Calocera</taxon>
    </lineage>
</organism>
<sequence>MMPSSPSSSPSALSAPSSSSPRAPVAANPDMSQPRVKVAVVGSGLAGLTAAYLLNKHPTGKFEVHIFEQAAEIGMDSASVVVPVPVLRGEKVHVQDMHIDVPMRSFQGGYYARLMALYTSLGLRPEVRDFSYSFSYLSPLALLPASTKPDQGRDRLRTKLLHNGANGTRGLGLPSELRVPQLKAFDPEQLFKWTRSTTFNLLTFLSTALWLLVLNIYILFLSFPVFRPQPQTTLREWSDAARPRSALMRSLGAGKRWDMIMDEVVVPLFSAVCTCATEDVWRYPAEEILEYIYLTIGTHHYTVPGGSAAVISRLTSSLPLAQVHLSSPVTSLSRSWKTGQTTLQTPAGAQEGFAHVILATQAHYAAHLLEGLLFSDDADGALRTLQQCALLVPQARAEVVTHTWPGLLPAHAEDQRDLNLVTFSPSPSSASSSQTAEDRTAAAGAAKQPIMATHVVPLPSNAHPSQAQIFQTTNPLPVASLSIPPAHVLSRTVFARAYVDLPSKQAIERELLQVRRTRWGGRELAGPGRAQGRGVWLVGSWVGGGIPLLEGCVQSAELVVDGILRESRPVQLAVDKKLEEEEDEDEELVLPSARCWSAREAVGDWTRDVSERMKIYAWLVQDLAVLGWYRVWMGREERERLKAL</sequence>
<dbReference type="Gene3D" id="3.50.50.60">
    <property type="entry name" value="FAD/NAD(P)-binding domain"/>
    <property type="match status" value="1"/>
</dbReference>
<dbReference type="STRING" id="1330018.A0A167RJ56"/>
<reference evidence="3 4" key="1">
    <citation type="journal article" date="2016" name="Mol. Biol. Evol.">
        <title>Comparative Genomics of Early-Diverging Mushroom-Forming Fungi Provides Insights into the Origins of Lignocellulose Decay Capabilities.</title>
        <authorList>
            <person name="Nagy L.G."/>
            <person name="Riley R."/>
            <person name="Tritt A."/>
            <person name="Adam C."/>
            <person name="Daum C."/>
            <person name="Floudas D."/>
            <person name="Sun H."/>
            <person name="Yadav J.S."/>
            <person name="Pangilinan J."/>
            <person name="Larsson K.H."/>
            <person name="Matsuura K."/>
            <person name="Barry K."/>
            <person name="Labutti K."/>
            <person name="Kuo R."/>
            <person name="Ohm R.A."/>
            <person name="Bhattacharya S.S."/>
            <person name="Shirouzu T."/>
            <person name="Yoshinaga Y."/>
            <person name="Martin F.M."/>
            <person name="Grigoriev I.V."/>
            <person name="Hibbett D.S."/>
        </authorList>
    </citation>
    <scope>NUCLEOTIDE SEQUENCE [LARGE SCALE GENOMIC DNA]</scope>
    <source>
        <strain evidence="3 4">TUFC12733</strain>
    </source>
</reference>
<dbReference type="Proteomes" id="UP000076738">
    <property type="component" value="Unassembled WGS sequence"/>
</dbReference>
<keyword evidence="4" id="KW-1185">Reference proteome</keyword>
<dbReference type="OrthoDB" id="1111734at2759"/>